<evidence type="ECO:0000313" key="2">
    <source>
        <dbReference type="EMBL" id="ETY72618.1"/>
    </source>
</evidence>
<dbReference type="eggNOG" id="COG0702">
    <property type="taxonomic scope" value="Bacteria"/>
</dbReference>
<dbReference type="STRING" id="1400520.LFAB_17015"/>
<protein>
    <recommendedName>
        <fullName evidence="1">NAD(P)-binding domain-containing protein</fullName>
    </recommendedName>
</protein>
<dbReference type="HOGENOM" id="CLU_025711_6_0_9"/>
<dbReference type="SUPFAM" id="SSF51735">
    <property type="entry name" value="NAD(P)-binding Rossmann-fold domains"/>
    <property type="match status" value="1"/>
</dbReference>
<dbReference type="PANTHER" id="PTHR43355:SF2">
    <property type="entry name" value="FLAVIN REDUCTASE (NADPH)"/>
    <property type="match status" value="1"/>
</dbReference>
<dbReference type="InterPro" id="IPR036291">
    <property type="entry name" value="NAD(P)-bd_dom_sf"/>
</dbReference>
<dbReference type="Pfam" id="PF13460">
    <property type="entry name" value="NAD_binding_10"/>
    <property type="match status" value="1"/>
</dbReference>
<sequence length="200" mass="21313">MKRVLVIGATGRIGRLVVNELAKPDAVQVTAFSRMTSNNQLSVPTNVRTIKGDLSNRLRLHDLIARQDFVVVATAGDFLLQAQQLVAAMAGLTQPQIIWVTGLGIHQEVPGKIGAMLSQLAKQHPDYVAAADTIVNSGQKYLLLRCAALTDAPSGQYVVSAEGQAIHSETVSRQAVAHLIADVVVGRKVAPAYASWGVTQ</sequence>
<dbReference type="EMBL" id="AWWK01000094">
    <property type="protein sequence ID" value="ETY72618.1"/>
    <property type="molecule type" value="Genomic_DNA"/>
</dbReference>
<dbReference type="InterPro" id="IPR016040">
    <property type="entry name" value="NAD(P)-bd_dom"/>
</dbReference>
<name>W6T4I4_9LACO</name>
<dbReference type="AlphaFoldDB" id="W6T4I4"/>
<dbReference type="Proteomes" id="UP000019247">
    <property type="component" value="Unassembled WGS sequence"/>
</dbReference>
<reference evidence="2 3" key="1">
    <citation type="journal article" date="2014" name="Genome Announc.">
        <title>Genome Sequence of Lactobacillus fabifermentans Strain T30PCM01, Isolated from Fermenting Grape Marc.</title>
        <authorList>
            <person name="Treu L."/>
            <person name="Vendramin V."/>
            <person name="Bovo B."/>
            <person name="Giacomini A."/>
            <person name="Corich V."/>
            <person name="Campanaro S."/>
        </authorList>
    </citation>
    <scope>NUCLEOTIDE SEQUENCE [LARGE SCALE GENOMIC DNA]</scope>
    <source>
        <strain evidence="2 3">T30PCM01</strain>
    </source>
</reference>
<organism evidence="2 3">
    <name type="scientific">Lactiplantibacillus fabifermentans T30PCM01</name>
    <dbReference type="NCBI Taxonomy" id="1400520"/>
    <lineage>
        <taxon>Bacteria</taxon>
        <taxon>Bacillati</taxon>
        <taxon>Bacillota</taxon>
        <taxon>Bacilli</taxon>
        <taxon>Lactobacillales</taxon>
        <taxon>Lactobacillaceae</taxon>
        <taxon>Lactiplantibacillus</taxon>
    </lineage>
</organism>
<accession>W6T4I4</accession>
<evidence type="ECO:0000259" key="1">
    <source>
        <dbReference type="Pfam" id="PF13460"/>
    </source>
</evidence>
<dbReference type="Gene3D" id="3.40.50.720">
    <property type="entry name" value="NAD(P)-binding Rossmann-like Domain"/>
    <property type="match status" value="1"/>
</dbReference>
<dbReference type="RefSeq" id="WP_033614936.1">
    <property type="nucleotide sequence ID" value="NZ_KK036540.1"/>
</dbReference>
<gene>
    <name evidence="2" type="ORF">LFAB_17015</name>
</gene>
<evidence type="ECO:0000313" key="3">
    <source>
        <dbReference type="Proteomes" id="UP000019247"/>
    </source>
</evidence>
<dbReference type="InterPro" id="IPR051606">
    <property type="entry name" value="Polyketide_Oxido-like"/>
</dbReference>
<comment type="caution">
    <text evidence="2">The sequence shown here is derived from an EMBL/GenBank/DDBJ whole genome shotgun (WGS) entry which is preliminary data.</text>
</comment>
<dbReference type="GO" id="GO:0004074">
    <property type="term" value="F:biliverdin reductase [NAD(P)H] activity"/>
    <property type="evidence" value="ECO:0007669"/>
    <property type="project" value="TreeGrafter"/>
</dbReference>
<dbReference type="OrthoDB" id="9803892at2"/>
<dbReference type="PATRIC" id="fig|1400520.3.peg.3347"/>
<dbReference type="PANTHER" id="PTHR43355">
    <property type="entry name" value="FLAVIN REDUCTASE (NADPH)"/>
    <property type="match status" value="1"/>
</dbReference>
<feature type="domain" description="NAD(P)-binding" evidence="1">
    <location>
        <begin position="8"/>
        <end position="184"/>
    </location>
</feature>
<proteinExistence type="predicted"/>
<dbReference type="GO" id="GO:0042602">
    <property type="term" value="F:riboflavin reductase (NADPH) activity"/>
    <property type="evidence" value="ECO:0007669"/>
    <property type="project" value="TreeGrafter"/>
</dbReference>